<dbReference type="OrthoDB" id="4336181at2"/>
<dbReference type="Proteomes" id="UP000095143">
    <property type="component" value="Unassembled WGS sequence"/>
</dbReference>
<evidence type="ECO:0000259" key="4">
    <source>
        <dbReference type="Pfam" id="PF08545"/>
    </source>
</evidence>
<dbReference type="STRING" id="158627.BW687_01385"/>
<dbReference type="RefSeq" id="WP_065992659.1">
    <property type="nucleotide sequence ID" value="NZ_MDEN01000069.1"/>
</dbReference>
<organism evidence="5 6">
    <name type="scientific">Pseudomonas graminis</name>
    <dbReference type="NCBI Taxonomy" id="158627"/>
    <lineage>
        <taxon>Bacteria</taxon>
        <taxon>Pseudomonadati</taxon>
        <taxon>Pseudomonadota</taxon>
        <taxon>Gammaproteobacteria</taxon>
        <taxon>Pseudomonadales</taxon>
        <taxon>Pseudomonadaceae</taxon>
        <taxon>Pseudomonas</taxon>
    </lineage>
</organism>
<dbReference type="NCBIfam" id="NF005703">
    <property type="entry name" value="PRK07515.1"/>
    <property type="match status" value="1"/>
</dbReference>
<evidence type="ECO:0000259" key="3">
    <source>
        <dbReference type="Pfam" id="PF08541"/>
    </source>
</evidence>
<dbReference type="EMBL" id="MDEN01000069">
    <property type="protein sequence ID" value="OCX11419.1"/>
    <property type="molecule type" value="Genomic_DNA"/>
</dbReference>
<protein>
    <submittedName>
        <fullName evidence="5">Beta-ketoacyl-ACP synthase III</fullName>
    </submittedName>
</protein>
<comment type="caution">
    <text evidence="5">The sequence shown here is derived from an EMBL/GenBank/DDBJ whole genome shotgun (WGS) entry which is preliminary data.</text>
</comment>
<dbReference type="Pfam" id="PF08541">
    <property type="entry name" value="ACP_syn_III_C"/>
    <property type="match status" value="1"/>
</dbReference>
<dbReference type="PANTHER" id="PTHR34069:SF2">
    <property type="entry name" value="BETA-KETOACYL-[ACYL-CARRIER-PROTEIN] SYNTHASE III"/>
    <property type="match status" value="1"/>
</dbReference>
<dbReference type="GO" id="GO:0004315">
    <property type="term" value="F:3-oxoacyl-[acyl-carrier-protein] synthase activity"/>
    <property type="evidence" value="ECO:0007669"/>
    <property type="project" value="InterPro"/>
</dbReference>
<dbReference type="CDD" id="cd00830">
    <property type="entry name" value="KAS_III"/>
    <property type="match status" value="1"/>
</dbReference>
<sequence>MYEVVISGTGLFTPANSISNDELVQSFNTYVAQFNAENAAAIEAGEVQALTESNAAFIEKASGIKSRYVMDKDGILDPQRMKPRLPERSNDEWSILCEMGVAAANQALQRAGKTPADIDGVIVACSNLQRAYPAISIEIQAALGVEGFGFDMNVACSSATFGIQTACNSVKLGQARALLVISPEICTAHLNFRDRDSHFIFGDAATAVVVERADLATSQHQFDIVGTKLLTTFSNNIRNNFGFLNRTAEEGQGKQDKQDKQDKLFVQEGRKVFRDVCPMVAELVAAHLDENQLNVSDVQRFWLHQANLSMNHLIVKKLLGRDATVEEAPVILDRYANTSSAGSVIAFHEHQDDLPSGALGVLSSFGAGYSIGSVILRKK</sequence>
<keyword evidence="2" id="KW-0012">Acyltransferase</keyword>
<dbReference type="GO" id="GO:0006633">
    <property type="term" value="P:fatty acid biosynthetic process"/>
    <property type="evidence" value="ECO:0007669"/>
    <property type="project" value="InterPro"/>
</dbReference>
<evidence type="ECO:0000256" key="1">
    <source>
        <dbReference type="ARBA" id="ARBA00022679"/>
    </source>
</evidence>
<reference evidence="5 6" key="1">
    <citation type="submission" date="2016-08" db="EMBL/GenBank/DDBJ databases">
        <title>Whole genome sequence of Pseudomonas graminis strain UASWS1507, a potential biological control agent for agriculture.</title>
        <authorList>
            <person name="Crovadore J."/>
            <person name="Calmin G."/>
            <person name="Chablais R."/>
            <person name="Cochard B."/>
            <person name="Lefort F."/>
        </authorList>
    </citation>
    <scope>NUCLEOTIDE SEQUENCE [LARGE SCALE GENOMIC DNA]</scope>
    <source>
        <strain evidence="5 6">UASWS1507</strain>
    </source>
</reference>
<dbReference type="FunFam" id="3.40.47.10:FF:000051">
    <property type="entry name" value="3-oxoacyl-Acyl-carrier-protein synthase III"/>
    <property type="match status" value="1"/>
</dbReference>
<keyword evidence="1" id="KW-0808">Transferase</keyword>
<dbReference type="Gene3D" id="3.40.47.10">
    <property type="match status" value="2"/>
</dbReference>
<name>A0A1C2D9K4_9PSED</name>
<proteinExistence type="predicted"/>
<gene>
    <name evidence="5" type="ORF">BBI10_24855</name>
</gene>
<dbReference type="InterPro" id="IPR016039">
    <property type="entry name" value="Thiolase-like"/>
</dbReference>
<evidence type="ECO:0000313" key="6">
    <source>
        <dbReference type="Proteomes" id="UP000095143"/>
    </source>
</evidence>
<dbReference type="InterPro" id="IPR013751">
    <property type="entry name" value="ACP_syn_III_N"/>
</dbReference>
<dbReference type="GO" id="GO:0044550">
    <property type="term" value="P:secondary metabolite biosynthetic process"/>
    <property type="evidence" value="ECO:0007669"/>
    <property type="project" value="TreeGrafter"/>
</dbReference>
<dbReference type="FunFam" id="3.40.47.10:FF:000049">
    <property type="entry name" value="3-oxoacyl-Acyl-carrier-protein synthase III"/>
    <property type="match status" value="1"/>
</dbReference>
<evidence type="ECO:0000256" key="2">
    <source>
        <dbReference type="ARBA" id="ARBA00023315"/>
    </source>
</evidence>
<evidence type="ECO:0000313" key="5">
    <source>
        <dbReference type="EMBL" id="OCX11419.1"/>
    </source>
</evidence>
<dbReference type="SUPFAM" id="SSF53901">
    <property type="entry name" value="Thiolase-like"/>
    <property type="match status" value="1"/>
</dbReference>
<feature type="domain" description="Beta-ketoacyl-[acyl-carrier-protein] synthase III C-terminal" evidence="3">
    <location>
        <begin position="288"/>
        <end position="377"/>
    </location>
</feature>
<dbReference type="PANTHER" id="PTHR34069">
    <property type="entry name" value="3-OXOACYL-[ACYL-CARRIER-PROTEIN] SYNTHASE 3"/>
    <property type="match status" value="1"/>
</dbReference>
<dbReference type="AlphaFoldDB" id="A0A1C2D9K4"/>
<accession>A0A1C2D9K4</accession>
<feature type="domain" description="Beta-ketoacyl-[acyl-carrier-protein] synthase III N-terminal" evidence="4">
    <location>
        <begin position="150"/>
        <end position="218"/>
    </location>
</feature>
<dbReference type="Pfam" id="PF08545">
    <property type="entry name" value="ACP_syn_III"/>
    <property type="match status" value="1"/>
</dbReference>
<dbReference type="InterPro" id="IPR013747">
    <property type="entry name" value="ACP_syn_III_C"/>
</dbReference>